<dbReference type="RefSeq" id="WP_344241132.1">
    <property type="nucleotide sequence ID" value="NZ_BAAAHH010000010.1"/>
</dbReference>
<protein>
    <submittedName>
        <fullName evidence="1">HAD domain-containing protein</fullName>
    </submittedName>
</protein>
<comment type="caution">
    <text evidence="1">The sequence shown here is derived from an EMBL/GenBank/DDBJ whole genome shotgun (WGS) entry which is preliminary data.</text>
</comment>
<name>A0ABN1R3Q6_9ACTN</name>
<accession>A0ABN1R3Q6</accession>
<dbReference type="Pfam" id="PF18143">
    <property type="entry name" value="HAD_SAK_2"/>
    <property type="match status" value="1"/>
</dbReference>
<dbReference type="EMBL" id="BAAAHH010000010">
    <property type="protein sequence ID" value="GAA0951097.1"/>
    <property type="molecule type" value="Genomic_DNA"/>
</dbReference>
<dbReference type="Proteomes" id="UP001500665">
    <property type="component" value="Unassembled WGS sequence"/>
</dbReference>
<organism evidence="1 2">
    <name type="scientific">Actinocorallia libanotica</name>
    <dbReference type="NCBI Taxonomy" id="46162"/>
    <lineage>
        <taxon>Bacteria</taxon>
        <taxon>Bacillati</taxon>
        <taxon>Actinomycetota</taxon>
        <taxon>Actinomycetes</taxon>
        <taxon>Streptosporangiales</taxon>
        <taxon>Thermomonosporaceae</taxon>
        <taxon>Actinocorallia</taxon>
    </lineage>
</organism>
<proteinExistence type="predicted"/>
<reference evidence="1 2" key="1">
    <citation type="journal article" date="2019" name="Int. J. Syst. Evol. Microbiol.">
        <title>The Global Catalogue of Microorganisms (GCM) 10K type strain sequencing project: providing services to taxonomists for standard genome sequencing and annotation.</title>
        <authorList>
            <consortium name="The Broad Institute Genomics Platform"/>
            <consortium name="The Broad Institute Genome Sequencing Center for Infectious Disease"/>
            <person name="Wu L."/>
            <person name="Ma J."/>
        </authorList>
    </citation>
    <scope>NUCLEOTIDE SEQUENCE [LARGE SCALE GENOMIC DNA]</scope>
    <source>
        <strain evidence="1 2">JCM 10696</strain>
    </source>
</reference>
<gene>
    <name evidence="1" type="ORF">GCM10009550_30360</name>
</gene>
<evidence type="ECO:0000313" key="1">
    <source>
        <dbReference type="EMBL" id="GAA0951097.1"/>
    </source>
</evidence>
<keyword evidence="2" id="KW-1185">Reference proteome</keyword>
<evidence type="ECO:0000313" key="2">
    <source>
        <dbReference type="Proteomes" id="UP001500665"/>
    </source>
</evidence>
<sequence length="195" mass="21717">MAGIAGVPLLFLDVDGPLIPFGAAHAYPTYESGRPNPGIDGHPLLGRIDPAHGERLLALGCELVWATTWMQDANDGIGPRLGLPRLEVVAWPEPSALDQRDAWEGVHWKTRTLIERAEGRPFIWIDDEITEADRLRVAADHQGHALLHRVDARLGLTDTDYALLNGWLHRLGKSVGDVVRSDGPRLRRRRPPHRR</sequence>